<dbReference type="Proteomes" id="UP000282125">
    <property type="component" value="Unassembled WGS sequence"/>
</dbReference>
<protein>
    <recommendedName>
        <fullName evidence="3">Gamma-glutamyl kinase</fullName>
    </recommendedName>
</protein>
<sequence length="197" mass="22251">MLIFWDQKLVCLATPKTGTTALAAALEARATISMQRPPVVKHTTSQRYHRFIAPYLRAASGEEFTTVALMREPVDWLASWYRFRLREDLEGGPNSTKGLSFDAFVRGWCSDPQPEFARVGSQARFLAPPGKPRVDQIFRYEDMPRYVAFLEARLNCRLDLPKLNVSPPAEVTLSPEARALLRSHMAADFALYESLSS</sequence>
<dbReference type="InterPro" id="IPR027417">
    <property type="entry name" value="P-loop_NTPase"/>
</dbReference>
<dbReference type="AlphaFoldDB" id="A0A3P3DEB9"/>
<dbReference type="Gene3D" id="3.40.50.300">
    <property type="entry name" value="P-loop containing nucleotide triphosphate hydrolases"/>
    <property type="match status" value="1"/>
</dbReference>
<reference evidence="1 2" key="1">
    <citation type="submission" date="2018-11" db="EMBL/GenBank/DDBJ databases">
        <title>Gemmobacter sp. nov., YIM 102744-1 draft genome.</title>
        <authorList>
            <person name="Li G."/>
            <person name="Jiang Y."/>
        </authorList>
    </citation>
    <scope>NUCLEOTIDE SEQUENCE [LARGE SCALE GENOMIC DNA]</scope>
    <source>
        <strain evidence="1 2">YIM 102744-1</strain>
    </source>
</reference>
<evidence type="ECO:0000313" key="1">
    <source>
        <dbReference type="EMBL" id="RRH72621.1"/>
    </source>
</evidence>
<accession>A0A3P3DEB9</accession>
<dbReference type="SUPFAM" id="SSF52540">
    <property type="entry name" value="P-loop containing nucleoside triphosphate hydrolases"/>
    <property type="match status" value="1"/>
</dbReference>
<gene>
    <name evidence="1" type="ORF">EG244_14400</name>
</gene>
<keyword evidence="2" id="KW-1185">Reference proteome</keyword>
<proteinExistence type="predicted"/>
<name>A0A3P3DEB9_9RHOB</name>
<evidence type="ECO:0008006" key="3">
    <source>
        <dbReference type="Google" id="ProtNLM"/>
    </source>
</evidence>
<dbReference type="OrthoDB" id="7687351at2"/>
<dbReference type="EMBL" id="RRAZ01000022">
    <property type="protein sequence ID" value="RRH72621.1"/>
    <property type="molecule type" value="Genomic_DNA"/>
</dbReference>
<evidence type="ECO:0000313" key="2">
    <source>
        <dbReference type="Proteomes" id="UP000282125"/>
    </source>
</evidence>
<dbReference type="RefSeq" id="WP_124965690.1">
    <property type="nucleotide sequence ID" value="NZ_RRAZ01000022.1"/>
</dbReference>
<comment type="caution">
    <text evidence="1">The sequence shown here is derived from an EMBL/GenBank/DDBJ whole genome shotgun (WGS) entry which is preliminary data.</text>
</comment>
<organism evidence="1 2">
    <name type="scientific">Falsigemmobacter faecalis</name>
    <dbReference type="NCBI Taxonomy" id="2488730"/>
    <lineage>
        <taxon>Bacteria</taxon>
        <taxon>Pseudomonadati</taxon>
        <taxon>Pseudomonadota</taxon>
        <taxon>Alphaproteobacteria</taxon>
        <taxon>Rhodobacterales</taxon>
        <taxon>Paracoccaceae</taxon>
        <taxon>Falsigemmobacter</taxon>
    </lineage>
</organism>